<keyword evidence="2" id="KW-1185">Reference proteome</keyword>
<proteinExistence type="predicted"/>
<organism evidence="1 2">
    <name type="scientific">Mucilaginibacter paludis DSM 18603</name>
    <dbReference type="NCBI Taxonomy" id="714943"/>
    <lineage>
        <taxon>Bacteria</taxon>
        <taxon>Pseudomonadati</taxon>
        <taxon>Bacteroidota</taxon>
        <taxon>Sphingobacteriia</taxon>
        <taxon>Sphingobacteriales</taxon>
        <taxon>Sphingobacteriaceae</taxon>
        <taxon>Mucilaginibacter</taxon>
    </lineage>
</organism>
<dbReference type="GO" id="GO:0008270">
    <property type="term" value="F:zinc ion binding"/>
    <property type="evidence" value="ECO:0007669"/>
    <property type="project" value="InterPro"/>
</dbReference>
<dbReference type="AlphaFoldDB" id="H1YBX1"/>
<sequence length="338" mass="38963">MCGMESINNNIGPDEIKEILNRVRDMDMVSYLSKLGYEPVKVSGNDHWYLSPLRSESTASFKVNRLKNQWIDFGGRPTPEALAKAQKYNRKPPEFNGGTLVDFAMQHNNWTIRDLVTFYKGDALFLDLKNSSDFQVIPQEKEHKIKVLSEHLVSSYPLVSYLKERRIAYEIYDRFCKEIRYEIGGRNYYAIGFRNDLGGYEIRNSLVKLSSSPKGITTIDNGADEAAVFEGFFDFLSFMTINQGQDHKRLNYVILNSLSFFESARSFMEKHRETGLYLDQGTSGQSYTRYAMTLSSCYQDKSGLYKNYKDVNDWHVNFGKAQQAVKPSNVKAFRRNSL</sequence>
<dbReference type="STRING" id="714943.Mucpa_2941"/>
<dbReference type="SUPFAM" id="SSF57783">
    <property type="entry name" value="Zinc beta-ribbon"/>
    <property type="match status" value="1"/>
</dbReference>
<protein>
    <submittedName>
        <fullName evidence="1">DNA primase</fullName>
    </submittedName>
</protein>
<evidence type="ECO:0000313" key="1">
    <source>
        <dbReference type="EMBL" id="EHQ27049.1"/>
    </source>
</evidence>
<gene>
    <name evidence="1" type="ORF">Mucpa_2941</name>
</gene>
<dbReference type="Pfam" id="PF13155">
    <property type="entry name" value="Toprim_2"/>
    <property type="match status" value="1"/>
</dbReference>
<name>H1YBX1_9SPHI</name>
<evidence type="ECO:0000313" key="2">
    <source>
        <dbReference type="Proteomes" id="UP000002774"/>
    </source>
</evidence>
<dbReference type="GO" id="GO:0003677">
    <property type="term" value="F:DNA binding"/>
    <property type="evidence" value="ECO:0007669"/>
    <property type="project" value="InterPro"/>
</dbReference>
<accession>H1YBX1</accession>
<dbReference type="EMBL" id="CM001403">
    <property type="protein sequence ID" value="EHQ27049.1"/>
    <property type="molecule type" value="Genomic_DNA"/>
</dbReference>
<dbReference type="GO" id="GO:0006260">
    <property type="term" value="P:DNA replication"/>
    <property type="evidence" value="ECO:0007669"/>
    <property type="project" value="InterPro"/>
</dbReference>
<dbReference type="HOGENOM" id="CLU_070537_1_0_10"/>
<dbReference type="Proteomes" id="UP000002774">
    <property type="component" value="Chromosome"/>
</dbReference>
<dbReference type="InterPro" id="IPR036977">
    <property type="entry name" value="DNA_primase_Znf_CHC2"/>
</dbReference>
<reference evidence="1" key="1">
    <citation type="submission" date="2011-09" db="EMBL/GenBank/DDBJ databases">
        <title>The permanent draft genome of Mucilaginibacter paludis DSM 18603.</title>
        <authorList>
            <consortium name="US DOE Joint Genome Institute (JGI-PGF)"/>
            <person name="Lucas S."/>
            <person name="Han J."/>
            <person name="Lapidus A."/>
            <person name="Bruce D."/>
            <person name="Goodwin L."/>
            <person name="Pitluck S."/>
            <person name="Peters L."/>
            <person name="Kyrpides N."/>
            <person name="Mavromatis K."/>
            <person name="Ivanova N."/>
            <person name="Mikhailova N."/>
            <person name="Held B."/>
            <person name="Detter J.C."/>
            <person name="Tapia R."/>
            <person name="Han C."/>
            <person name="Land M."/>
            <person name="Hauser L."/>
            <person name="Markowitz V."/>
            <person name="Cheng J.-F."/>
            <person name="Hugenholtz P."/>
            <person name="Woyke T."/>
            <person name="Wu D."/>
            <person name="Tindall B."/>
            <person name="Brambilla E."/>
            <person name="Klenk H.-P."/>
            <person name="Eisen J.A."/>
        </authorList>
    </citation>
    <scope>NUCLEOTIDE SEQUENCE [LARGE SCALE GENOMIC DNA]</scope>
    <source>
        <strain evidence="1">DSM 18603</strain>
    </source>
</reference>
<dbReference type="eggNOG" id="COG0358">
    <property type="taxonomic scope" value="Bacteria"/>
</dbReference>
<dbReference type="Gene3D" id="3.90.580.10">
    <property type="entry name" value="Zinc finger, CHC2-type domain"/>
    <property type="match status" value="1"/>
</dbReference>